<dbReference type="Gene3D" id="3.40.50.720">
    <property type="entry name" value="NAD(P)-binding Rossmann-like Domain"/>
    <property type="match status" value="1"/>
</dbReference>
<sequence>MSPRAAEDDSIGDALRHCLAPLPLSQRNTGSRKRKNKMFRIHRLRSSPKHPRSFASISASYFTDTMTSSAENSPSPVPESSNEPTPQLNIPPDILRLRAEIFALESPITVSVTEFNNAWKYLDNIYVRNQARYGQKKTTTYYWCRLWRTKAYEPSVSDEQRKRKRTVREPIGCPCRIRIVSDGYYMTITRGKEQHNHDISALDYKLTTAARELAAQAVAKGSRPSLVARELKNSGIGGRITSKDAWNAGNVWVSRKEGRPAWQKHYPKDSVMEAIVVNEPGPPEVLHLESCPRPPPKSGEILIEVKAFGLSRAEILARQGHLANTRFPQIMGREAVGIVTAGDGTVAPGTRVVARISDLLPEYPGSYAQYTRVPVTHIRRIHPLCKLPWEHLAVFSEMIPTAWNALFRALRLHPDDRLLIRGGTTAIGLAATCIAKRHCSFIASTTRQESRKQLLEGVGANKILIDDGCLSQQIKSEGLEFTKVLDLIGAKTITDSLQCVIPYGIVCLAGTIGGDSTIPDFNPRDAVPSTVSLTTYKSSTEDFKNFPLDVLCHEVETGHLKLPNIKIYFSNQIVEAHRSMEENRAEGKVVVLW</sequence>
<dbReference type="GO" id="GO:0016491">
    <property type="term" value="F:oxidoreductase activity"/>
    <property type="evidence" value="ECO:0007669"/>
    <property type="project" value="InterPro"/>
</dbReference>
<proteinExistence type="predicted"/>
<dbReference type="Gene3D" id="3.90.180.10">
    <property type="entry name" value="Medium-chain alcohol dehydrogenases, catalytic domain"/>
    <property type="match status" value="1"/>
</dbReference>
<dbReference type="SUPFAM" id="SSF51735">
    <property type="entry name" value="NAD(P)-binding Rossmann-fold domains"/>
    <property type="match status" value="1"/>
</dbReference>
<dbReference type="EMBL" id="ML738592">
    <property type="protein sequence ID" value="KAE8166823.1"/>
    <property type="molecule type" value="Genomic_DNA"/>
</dbReference>
<dbReference type="InterPro" id="IPR013154">
    <property type="entry name" value="ADH-like_N"/>
</dbReference>
<dbReference type="CDD" id="cd08243">
    <property type="entry name" value="quinone_oxidoreductase_like_1"/>
    <property type="match status" value="1"/>
</dbReference>
<evidence type="ECO:0000313" key="5">
    <source>
        <dbReference type="Proteomes" id="UP000326950"/>
    </source>
</evidence>
<reference evidence="4 5" key="1">
    <citation type="submission" date="2019-04" db="EMBL/GenBank/DDBJ databases">
        <title>Friends and foes A comparative genomics study of 23 Aspergillus species from section Flavi.</title>
        <authorList>
            <consortium name="DOE Joint Genome Institute"/>
            <person name="Kjaerbolling I."/>
            <person name="Vesth T."/>
            <person name="Frisvad J.C."/>
            <person name="Nybo J.L."/>
            <person name="Theobald S."/>
            <person name="Kildgaard S."/>
            <person name="Isbrandt T."/>
            <person name="Kuo A."/>
            <person name="Sato A."/>
            <person name="Lyhne E.K."/>
            <person name="Kogle M.E."/>
            <person name="Wiebenga A."/>
            <person name="Kun R.S."/>
            <person name="Lubbers R.J."/>
            <person name="Makela M.R."/>
            <person name="Barry K."/>
            <person name="Chovatia M."/>
            <person name="Clum A."/>
            <person name="Daum C."/>
            <person name="Haridas S."/>
            <person name="He G."/>
            <person name="LaButti K."/>
            <person name="Lipzen A."/>
            <person name="Mondo S."/>
            <person name="Riley R."/>
            <person name="Salamov A."/>
            <person name="Simmons B.A."/>
            <person name="Magnuson J.K."/>
            <person name="Henrissat B."/>
            <person name="Mortensen U.H."/>
            <person name="Larsen T.O."/>
            <person name="Devries R.P."/>
            <person name="Grigoriev I.V."/>
            <person name="Machida M."/>
            <person name="Baker S.E."/>
            <person name="Andersen M.R."/>
        </authorList>
    </citation>
    <scope>NUCLEOTIDE SEQUENCE [LARGE SCALE GENOMIC DNA]</scope>
    <source>
        <strain evidence="4 5">CBS 117626</strain>
    </source>
</reference>
<dbReference type="PANTHER" id="PTHR44154">
    <property type="entry name" value="QUINONE OXIDOREDUCTASE"/>
    <property type="match status" value="1"/>
</dbReference>
<name>A0A5N6V7N8_ASPTM</name>
<dbReference type="InterPro" id="IPR020843">
    <property type="entry name" value="ER"/>
</dbReference>
<gene>
    <name evidence="4" type="ORF">BDV40DRAFT_296250</name>
</gene>
<dbReference type="Proteomes" id="UP000326950">
    <property type="component" value="Unassembled WGS sequence"/>
</dbReference>
<evidence type="ECO:0000259" key="3">
    <source>
        <dbReference type="SMART" id="SM00829"/>
    </source>
</evidence>
<protein>
    <recommendedName>
        <fullName evidence="3">Enoyl reductase (ER) domain-containing protein</fullName>
    </recommendedName>
</protein>
<dbReference type="Pfam" id="PF08240">
    <property type="entry name" value="ADH_N"/>
    <property type="match status" value="1"/>
</dbReference>
<evidence type="ECO:0000256" key="2">
    <source>
        <dbReference type="SAM" id="MobiDB-lite"/>
    </source>
</evidence>
<feature type="domain" description="Enoyl reductase (ER)" evidence="3">
    <location>
        <begin position="281"/>
        <end position="591"/>
    </location>
</feature>
<keyword evidence="5" id="KW-1185">Reference proteome</keyword>
<organism evidence="4 5">
    <name type="scientific">Aspergillus tamarii</name>
    <dbReference type="NCBI Taxonomy" id="41984"/>
    <lineage>
        <taxon>Eukaryota</taxon>
        <taxon>Fungi</taxon>
        <taxon>Dikarya</taxon>
        <taxon>Ascomycota</taxon>
        <taxon>Pezizomycotina</taxon>
        <taxon>Eurotiomycetes</taxon>
        <taxon>Eurotiomycetidae</taxon>
        <taxon>Eurotiales</taxon>
        <taxon>Aspergillaceae</taxon>
        <taxon>Aspergillus</taxon>
        <taxon>Aspergillus subgen. Circumdati</taxon>
    </lineage>
</organism>
<dbReference type="InterPro" id="IPR036291">
    <property type="entry name" value="NAD(P)-bd_dom_sf"/>
</dbReference>
<evidence type="ECO:0000256" key="1">
    <source>
        <dbReference type="ARBA" id="ARBA00022857"/>
    </source>
</evidence>
<accession>A0A5N6V7N8</accession>
<feature type="region of interest" description="Disordered" evidence="2">
    <location>
        <begin position="65"/>
        <end position="89"/>
    </location>
</feature>
<evidence type="ECO:0000313" key="4">
    <source>
        <dbReference type="EMBL" id="KAE8166823.1"/>
    </source>
</evidence>
<dbReference type="InterPro" id="IPR011032">
    <property type="entry name" value="GroES-like_sf"/>
</dbReference>
<feature type="compositionally biased region" description="Low complexity" evidence="2">
    <location>
        <begin position="68"/>
        <end position="86"/>
    </location>
</feature>
<keyword evidence="1" id="KW-0521">NADP</keyword>
<dbReference type="SMART" id="SM00829">
    <property type="entry name" value="PKS_ER"/>
    <property type="match status" value="1"/>
</dbReference>
<dbReference type="OrthoDB" id="203908at2759"/>
<feature type="compositionally biased region" description="Basic residues" evidence="2">
    <location>
        <begin position="30"/>
        <end position="52"/>
    </location>
</feature>
<feature type="region of interest" description="Disordered" evidence="2">
    <location>
        <begin position="17"/>
        <end position="52"/>
    </location>
</feature>
<dbReference type="SUPFAM" id="SSF50129">
    <property type="entry name" value="GroES-like"/>
    <property type="match status" value="1"/>
</dbReference>
<dbReference type="PANTHER" id="PTHR44154:SF1">
    <property type="entry name" value="QUINONE OXIDOREDUCTASE"/>
    <property type="match status" value="1"/>
</dbReference>
<dbReference type="AlphaFoldDB" id="A0A5N6V7N8"/>
<dbReference type="Pfam" id="PF13602">
    <property type="entry name" value="ADH_zinc_N_2"/>
    <property type="match status" value="1"/>
</dbReference>
<dbReference type="InterPro" id="IPR051603">
    <property type="entry name" value="Zinc-ADH_QOR/CCCR"/>
</dbReference>